<dbReference type="CDD" id="cd12148">
    <property type="entry name" value="fungal_TF_MHR"/>
    <property type="match status" value="1"/>
</dbReference>
<proteinExistence type="predicted"/>
<feature type="compositionally biased region" description="Polar residues" evidence="4">
    <location>
        <begin position="99"/>
        <end position="110"/>
    </location>
</feature>
<keyword evidence="3" id="KW-0175">Coiled coil</keyword>
<evidence type="ECO:0000256" key="2">
    <source>
        <dbReference type="ARBA" id="ARBA00023242"/>
    </source>
</evidence>
<dbReference type="EMBL" id="LFZO01000216">
    <property type="protein sequence ID" value="KXT11199.1"/>
    <property type="molecule type" value="Genomic_DNA"/>
</dbReference>
<evidence type="ECO:0000256" key="1">
    <source>
        <dbReference type="ARBA" id="ARBA00022723"/>
    </source>
</evidence>
<dbReference type="InterPro" id="IPR001138">
    <property type="entry name" value="Zn2Cys6_DnaBD"/>
</dbReference>
<dbReference type="Gene3D" id="4.10.240.10">
    <property type="entry name" value="Zn(2)-C6 fungal-type DNA-binding domain"/>
    <property type="match status" value="1"/>
</dbReference>
<dbReference type="SUPFAM" id="SSF57701">
    <property type="entry name" value="Zn2/Cys6 DNA-binding domain"/>
    <property type="match status" value="1"/>
</dbReference>
<protein>
    <recommendedName>
        <fullName evidence="5">Zn(2)-C6 fungal-type domain-containing protein</fullName>
    </recommendedName>
</protein>
<feature type="coiled-coil region" evidence="3">
    <location>
        <begin position="170"/>
        <end position="197"/>
    </location>
</feature>
<comment type="caution">
    <text evidence="6">The sequence shown here is derived from an EMBL/GenBank/DDBJ whole genome shotgun (WGS) entry which is preliminary data.</text>
</comment>
<dbReference type="PROSITE" id="PS00463">
    <property type="entry name" value="ZN2_CY6_FUNGAL_1"/>
    <property type="match status" value="1"/>
</dbReference>
<feature type="compositionally biased region" description="Low complexity" evidence="4">
    <location>
        <begin position="825"/>
        <end position="855"/>
    </location>
</feature>
<dbReference type="AlphaFoldDB" id="A0A139I997"/>
<accession>A0A139I997</accession>
<dbReference type="PROSITE" id="PS50048">
    <property type="entry name" value="ZN2_CY6_FUNGAL_2"/>
    <property type="match status" value="1"/>
</dbReference>
<evidence type="ECO:0000313" key="6">
    <source>
        <dbReference type="EMBL" id="KXT11199.1"/>
    </source>
</evidence>
<dbReference type="GO" id="GO:0003677">
    <property type="term" value="F:DNA binding"/>
    <property type="evidence" value="ECO:0007669"/>
    <property type="project" value="InterPro"/>
</dbReference>
<evidence type="ECO:0000256" key="3">
    <source>
        <dbReference type="SAM" id="Coils"/>
    </source>
</evidence>
<evidence type="ECO:0000313" key="7">
    <source>
        <dbReference type="Proteomes" id="UP000073492"/>
    </source>
</evidence>
<feature type="region of interest" description="Disordered" evidence="4">
    <location>
        <begin position="769"/>
        <end position="863"/>
    </location>
</feature>
<dbReference type="CDD" id="cd00067">
    <property type="entry name" value="GAL4"/>
    <property type="match status" value="1"/>
</dbReference>
<feature type="domain" description="Zn(2)-C6 fungal-type" evidence="5">
    <location>
        <begin position="132"/>
        <end position="163"/>
    </location>
</feature>
<reference evidence="6 7" key="1">
    <citation type="submission" date="2015-07" db="EMBL/GenBank/DDBJ databases">
        <title>Comparative genomics of the Sigatoka disease complex on banana suggests a link between parallel evolutionary changes in Pseudocercospora fijiensis and Pseudocercospora eumusae and increased virulence on the banana host.</title>
        <authorList>
            <person name="Chang T.-C."/>
            <person name="Salvucci A."/>
            <person name="Crous P.W."/>
            <person name="Stergiopoulos I."/>
        </authorList>
    </citation>
    <scope>NUCLEOTIDE SEQUENCE [LARGE SCALE GENOMIC DNA]</scope>
    <source>
        <strain evidence="6 7">CBS 116634</strain>
    </source>
</reference>
<keyword evidence="7" id="KW-1185">Reference proteome</keyword>
<dbReference type="InterPro" id="IPR050987">
    <property type="entry name" value="AtrR-like"/>
</dbReference>
<dbReference type="Pfam" id="PF04082">
    <property type="entry name" value="Fungal_trans"/>
    <property type="match status" value="1"/>
</dbReference>
<feature type="compositionally biased region" description="Polar residues" evidence="4">
    <location>
        <begin position="60"/>
        <end position="74"/>
    </location>
</feature>
<dbReference type="Proteomes" id="UP000073492">
    <property type="component" value="Unassembled WGS sequence"/>
</dbReference>
<dbReference type="GO" id="GO:0008270">
    <property type="term" value="F:zinc ion binding"/>
    <property type="evidence" value="ECO:0007669"/>
    <property type="project" value="InterPro"/>
</dbReference>
<evidence type="ECO:0000256" key="4">
    <source>
        <dbReference type="SAM" id="MobiDB-lite"/>
    </source>
</evidence>
<gene>
    <name evidence="6" type="ORF">AC579_827</name>
</gene>
<dbReference type="InterPro" id="IPR007219">
    <property type="entry name" value="XnlR_reg_dom"/>
</dbReference>
<dbReference type="PANTHER" id="PTHR46910:SF1">
    <property type="entry name" value="MISCELLANEOUS ZN(II)2CYS6 TRANSCRIPTION FACTOR (EUROFUNG)-RELATED"/>
    <property type="match status" value="1"/>
</dbReference>
<dbReference type="SMART" id="SM00066">
    <property type="entry name" value="GAL4"/>
    <property type="match status" value="1"/>
</dbReference>
<keyword evidence="2" id="KW-0539">Nucleus</keyword>
<dbReference type="InterPro" id="IPR036864">
    <property type="entry name" value="Zn2-C6_fun-type_DNA-bd_sf"/>
</dbReference>
<sequence>MDANRQHSMRAPSPGIQQSPSPYPPAVNASSLHPQAPHYHAPDQQHYPGNRPPSPAMQHVQANGMPQQQFNSPYGNMPGPTAGPPVPGLAPDGYMNHDSALSTPGISPTHPTAAALSAQQKRAYRQRRKDPSCDACRERKVKCDATDTSSCSECSSRGVKCQFTKETNRRMSSIKQVQDLEKQLSIAKQQINRLRTMLQEGGNHDAASSATANVPALQLPEPTTKERRPLPPVIEGFDDVRTNIRTYSKGIFKPPPPYRQFGPQPTFPHANLALPPKHTADHLIANYRGSVHLYAPHLHMPTFLQEYEDLYRAGNFQQCRHVWVSLFYAVLACGSLMDAQSKPSTEDSAGAQYMDECMRSLNTWSDELTADHVRASLLISIYFVEVNMRSPAWVWLGAAVRIAQDIGLHTDQGPYSPMETEMRRRVWWSVYNWDRVVSLDFGRPLMIDDNDCDVSEPVPVDDDCIRPNGIVIPPPGSTIPSGLIAVIPVTRTTAQLKTTLKSQTIAASTLATCDEHFKSIMASWPEPYPIYSQAPLDPRLVTAACSLQTQRFFLFRHNLSPACKTTDRRDALDRCVAVAKDTAHYVQRTLQHPSTGPAQGFMGQAHMGNWASMIRSMMPSFFCAHLWRAQLVLCLRGEYPAAQILAHVSAAVGDLRKINVACGRYLAFFLERLIERMRAGVSQQAIEADEELLAYASGDMQGSADDAWAWSGSDTGANLQQPQVVINGHSGDKPAVQAEQLSTSTLSEREAQEWGGWEHIQRTLQQLIDHKQQQGPQDPPSQHSSVPPTPSQQPEGQAQTYPVPPQHQNLAPHPPPAASMSPNQAAGNLVSGSSGNGNANANANGNCNGGNNSSSRISIKDIM</sequence>
<feature type="region of interest" description="Disordered" evidence="4">
    <location>
        <begin position="1"/>
        <end position="137"/>
    </location>
</feature>
<dbReference type="PANTHER" id="PTHR46910">
    <property type="entry name" value="TRANSCRIPTION FACTOR PDR1"/>
    <property type="match status" value="1"/>
</dbReference>
<organism evidence="6 7">
    <name type="scientific">Pseudocercospora musae</name>
    <dbReference type="NCBI Taxonomy" id="113226"/>
    <lineage>
        <taxon>Eukaryota</taxon>
        <taxon>Fungi</taxon>
        <taxon>Dikarya</taxon>
        <taxon>Ascomycota</taxon>
        <taxon>Pezizomycotina</taxon>
        <taxon>Dothideomycetes</taxon>
        <taxon>Dothideomycetidae</taxon>
        <taxon>Mycosphaerellales</taxon>
        <taxon>Mycosphaerellaceae</taxon>
        <taxon>Pseudocercospora</taxon>
    </lineage>
</organism>
<dbReference type="SMART" id="SM00906">
    <property type="entry name" value="Fungal_trans"/>
    <property type="match status" value="1"/>
</dbReference>
<dbReference type="GO" id="GO:0000981">
    <property type="term" value="F:DNA-binding transcription factor activity, RNA polymerase II-specific"/>
    <property type="evidence" value="ECO:0007669"/>
    <property type="project" value="InterPro"/>
</dbReference>
<keyword evidence="1" id="KW-0479">Metal-binding</keyword>
<feature type="compositionally biased region" description="Polar residues" evidence="4">
    <location>
        <begin position="773"/>
        <end position="800"/>
    </location>
</feature>
<dbReference type="STRING" id="113226.A0A139I997"/>
<dbReference type="Pfam" id="PF00172">
    <property type="entry name" value="Zn_clus"/>
    <property type="match status" value="1"/>
</dbReference>
<dbReference type="GO" id="GO:0006351">
    <property type="term" value="P:DNA-templated transcription"/>
    <property type="evidence" value="ECO:0007669"/>
    <property type="project" value="InterPro"/>
</dbReference>
<evidence type="ECO:0000259" key="5">
    <source>
        <dbReference type="PROSITE" id="PS50048"/>
    </source>
</evidence>
<name>A0A139I997_9PEZI</name>
<dbReference type="OrthoDB" id="2110361at2759"/>